<dbReference type="InterPro" id="IPR029033">
    <property type="entry name" value="His_PPase_superfam"/>
</dbReference>
<gene>
    <name evidence="5" type="ORF">E8E12_007734</name>
</gene>
<dbReference type="SUPFAM" id="SSF53254">
    <property type="entry name" value="Phosphoglycerate mutase-like"/>
    <property type="match status" value="1"/>
</dbReference>
<dbReference type="GO" id="GO:0047617">
    <property type="term" value="F:fatty acyl-CoA hydrolase activity"/>
    <property type="evidence" value="ECO:0007669"/>
    <property type="project" value="InterPro"/>
</dbReference>
<dbReference type="Gene3D" id="3.40.50.1240">
    <property type="entry name" value="Phosphoglycerate mutase-like"/>
    <property type="match status" value="1"/>
</dbReference>
<dbReference type="Pfam" id="PF00300">
    <property type="entry name" value="His_Phos_1"/>
    <property type="match status" value="1"/>
</dbReference>
<dbReference type="OrthoDB" id="68328at2759"/>
<dbReference type="GO" id="GO:0006637">
    <property type="term" value="P:acyl-CoA metabolic process"/>
    <property type="evidence" value="ECO:0007669"/>
    <property type="project" value="InterPro"/>
</dbReference>
<dbReference type="CDD" id="cd03444">
    <property type="entry name" value="Thioesterase_II_repeat1"/>
    <property type="match status" value="1"/>
</dbReference>
<evidence type="ECO:0000256" key="1">
    <source>
        <dbReference type="ARBA" id="ARBA00006538"/>
    </source>
</evidence>
<dbReference type="Pfam" id="PF13622">
    <property type="entry name" value="4HBT_3"/>
    <property type="match status" value="1"/>
</dbReference>
<evidence type="ECO:0000259" key="4">
    <source>
        <dbReference type="Pfam" id="PF20789"/>
    </source>
</evidence>
<dbReference type="AlphaFoldDB" id="A0A9P4WPD4"/>
<protein>
    <submittedName>
        <fullName evidence="5">Uncharacterized protein</fullName>
    </submittedName>
</protein>
<keyword evidence="2" id="KW-0378">Hydrolase</keyword>
<dbReference type="InterPro" id="IPR042171">
    <property type="entry name" value="Acyl-CoA_hotdog"/>
</dbReference>
<feature type="domain" description="Acyl-CoA thioesterase-like C-terminal" evidence="4">
    <location>
        <begin position="420"/>
        <end position="530"/>
    </location>
</feature>
<evidence type="ECO:0000313" key="6">
    <source>
        <dbReference type="Proteomes" id="UP000758155"/>
    </source>
</evidence>
<comment type="caution">
    <text evidence="5">The sequence shown here is derived from an EMBL/GenBank/DDBJ whole genome shotgun (WGS) entry which is preliminary data.</text>
</comment>
<dbReference type="InterPro" id="IPR013078">
    <property type="entry name" value="His_Pase_superF_clade-1"/>
</dbReference>
<evidence type="ECO:0000256" key="2">
    <source>
        <dbReference type="ARBA" id="ARBA00022801"/>
    </source>
</evidence>
<dbReference type="Gene3D" id="2.40.160.210">
    <property type="entry name" value="Acyl-CoA thioesterase, double hotdog domain"/>
    <property type="match status" value="1"/>
</dbReference>
<evidence type="ECO:0000259" key="3">
    <source>
        <dbReference type="Pfam" id="PF13622"/>
    </source>
</evidence>
<dbReference type="InterPro" id="IPR049450">
    <property type="entry name" value="ACOT8-like_C"/>
</dbReference>
<dbReference type="GO" id="GO:0009062">
    <property type="term" value="P:fatty acid catabolic process"/>
    <property type="evidence" value="ECO:0007669"/>
    <property type="project" value="TreeGrafter"/>
</dbReference>
<accession>A0A9P4WPD4</accession>
<dbReference type="SUPFAM" id="SSF54637">
    <property type="entry name" value="Thioesterase/thiol ester dehydrase-isomerase"/>
    <property type="match status" value="2"/>
</dbReference>
<sequence length="539" mass="60614">MPPQQLTLIRHAQGFHNLNIEGHHFHNPRLTLEGQQQCRDLAWKLDDMYSIDCIVASPLLRTLHTTLLVFEEVLRFKPDLRIIALPELQETSDLPCDIGSPVVELEREFEGRPVDFSLVPADWTDKTTGTGWYNCESRMYRFDTSAESSIVNAAIVETDESRMKRTLTEYRFSEEQQLEMKKEAESSWTADGYIVLSDTIAGRLCGVRVEGRLDATTTWNYFNYHADFTNRNLGENSWTTLHPPQRMGNALPIAYGGYGIAVACKAACLSVPEGYHIYSFLGNYLGPAFTDRPLRATTRTVRQTRTFATRHVEVSQIQDDGKPRVCLFATADFQVKEKGSMFEYSRPPTKKYSGHEGLPSTFNVAAQLLKEGKIEKNVHDAFAKAFNVSATLFDVHPCPEGIFAQNLSGIAKSLPHSQDDLPLTSRTTADWFRSATVLSNPIDNLAALTFYSDGALSFCPLSFSHLYLDDSAACSSLDFALRFFGDVDLEKWHLREISTHAGSEGRTFSECWIWDEQGRAVATMSQQSIMRVLPAKGKL</sequence>
<dbReference type="Pfam" id="PF20789">
    <property type="entry name" value="4HBT_3C"/>
    <property type="match status" value="1"/>
</dbReference>
<keyword evidence="6" id="KW-1185">Reference proteome</keyword>
<proteinExistence type="inferred from homology"/>
<feature type="domain" description="Acyl-CoA thioesterase-like N-terminal HotDog" evidence="3">
    <location>
        <begin position="245"/>
        <end position="334"/>
    </location>
</feature>
<dbReference type="PANTHER" id="PTHR11066:SF35">
    <property type="entry name" value="ACYL-COA THIOESTERASE II"/>
    <property type="match status" value="1"/>
</dbReference>
<dbReference type="InterPro" id="IPR003703">
    <property type="entry name" value="Acyl_CoA_thio"/>
</dbReference>
<dbReference type="SMART" id="SM00855">
    <property type="entry name" value="PGAM"/>
    <property type="match status" value="1"/>
</dbReference>
<comment type="similarity">
    <text evidence="1">Belongs to the C/M/P thioester hydrolase family.</text>
</comment>
<dbReference type="InterPro" id="IPR029069">
    <property type="entry name" value="HotDog_dom_sf"/>
</dbReference>
<reference evidence="5" key="1">
    <citation type="submission" date="2019-04" db="EMBL/GenBank/DDBJ databases">
        <title>Sequencing of skin fungus with MAO and IRED activity.</title>
        <authorList>
            <person name="Marsaioli A.J."/>
            <person name="Bonatto J.M.C."/>
            <person name="Reis Junior O."/>
        </authorList>
    </citation>
    <scope>NUCLEOTIDE SEQUENCE</scope>
    <source>
        <strain evidence="5">28M1</strain>
    </source>
</reference>
<dbReference type="Proteomes" id="UP000758155">
    <property type="component" value="Unassembled WGS sequence"/>
</dbReference>
<dbReference type="EMBL" id="SWKV01000040">
    <property type="protein sequence ID" value="KAF3037829.1"/>
    <property type="molecule type" value="Genomic_DNA"/>
</dbReference>
<dbReference type="InterPro" id="IPR049449">
    <property type="entry name" value="TesB_ACOT8-like_N"/>
</dbReference>
<dbReference type="PANTHER" id="PTHR11066">
    <property type="entry name" value="ACYL-COA THIOESTERASE"/>
    <property type="match status" value="1"/>
</dbReference>
<organism evidence="5 6">
    <name type="scientific">Didymella heteroderae</name>
    <dbReference type="NCBI Taxonomy" id="1769908"/>
    <lineage>
        <taxon>Eukaryota</taxon>
        <taxon>Fungi</taxon>
        <taxon>Dikarya</taxon>
        <taxon>Ascomycota</taxon>
        <taxon>Pezizomycotina</taxon>
        <taxon>Dothideomycetes</taxon>
        <taxon>Pleosporomycetidae</taxon>
        <taxon>Pleosporales</taxon>
        <taxon>Pleosporineae</taxon>
        <taxon>Didymellaceae</taxon>
        <taxon>Didymella</taxon>
    </lineage>
</organism>
<dbReference type="GO" id="GO:0005782">
    <property type="term" value="C:peroxisomal matrix"/>
    <property type="evidence" value="ECO:0007669"/>
    <property type="project" value="UniProtKB-SubCell"/>
</dbReference>
<evidence type="ECO:0000313" key="5">
    <source>
        <dbReference type="EMBL" id="KAF3037829.1"/>
    </source>
</evidence>
<name>A0A9P4WPD4_9PLEO</name>